<dbReference type="InterPro" id="IPR000960">
    <property type="entry name" value="Flavin_mOase"/>
</dbReference>
<dbReference type="Gene3D" id="3.50.50.60">
    <property type="entry name" value="FAD/NAD(P)-binding domain"/>
    <property type="match status" value="2"/>
</dbReference>
<gene>
    <name evidence="9" type="ORF">HPHI1048_LOCUS16571</name>
</gene>
<keyword evidence="4" id="KW-0274">FAD</keyword>
<keyword evidence="7" id="KW-0503">Monooxygenase</keyword>
<evidence type="ECO:0000256" key="2">
    <source>
        <dbReference type="ARBA" id="ARBA00009183"/>
    </source>
</evidence>
<comment type="cofactor">
    <cofactor evidence="1">
        <name>FAD</name>
        <dbReference type="ChEBI" id="CHEBI:57692"/>
    </cofactor>
</comment>
<dbReference type="InterPro" id="IPR036188">
    <property type="entry name" value="FAD/NAD-bd_sf"/>
</dbReference>
<evidence type="ECO:0000256" key="3">
    <source>
        <dbReference type="ARBA" id="ARBA00022630"/>
    </source>
</evidence>
<evidence type="ECO:0000256" key="1">
    <source>
        <dbReference type="ARBA" id="ARBA00001974"/>
    </source>
</evidence>
<evidence type="ECO:0008006" key="10">
    <source>
        <dbReference type="Google" id="ProtNLM"/>
    </source>
</evidence>
<dbReference type="InterPro" id="IPR020946">
    <property type="entry name" value="Flavin_mOase-like"/>
</dbReference>
<dbReference type="GO" id="GO:0050660">
    <property type="term" value="F:flavin adenine dinucleotide binding"/>
    <property type="evidence" value="ECO:0007669"/>
    <property type="project" value="InterPro"/>
</dbReference>
<evidence type="ECO:0000256" key="4">
    <source>
        <dbReference type="ARBA" id="ARBA00022827"/>
    </source>
</evidence>
<feature type="region of interest" description="Disordered" evidence="8">
    <location>
        <begin position="256"/>
        <end position="276"/>
    </location>
</feature>
<proteinExistence type="inferred from homology"/>
<dbReference type="AlphaFoldDB" id="A0A7S0EW92"/>
<dbReference type="PANTHER" id="PTHR23023">
    <property type="entry name" value="DIMETHYLANILINE MONOOXYGENASE"/>
    <property type="match status" value="1"/>
</dbReference>
<evidence type="ECO:0000256" key="6">
    <source>
        <dbReference type="ARBA" id="ARBA00023002"/>
    </source>
</evidence>
<evidence type="ECO:0000313" key="9">
    <source>
        <dbReference type="EMBL" id="CAD8495331.1"/>
    </source>
</evidence>
<evidence type="ECO:0000256" key="5">
    <source>
        <dbReference type="ARBA" id="ARBA00022857"/>
    </source>
</evidence>
<dbReference type="Pfam" id="PF00743">
    <property type="entry name" value="FMO-like"/>
    <property type="match status" value="2"/>
</dbReference>
<dbReference type="PRINTS" id="PR00370">
    <property type="entry name" value="FMOXYGENASE"/>
</dbReference>
<keyword evidence="6" id="KW-0560">Oxidoreductase</keyword>
<evidence type="ECO:0000256" key="7">
    <source>
        <dbReference type="ARBA" id="ARBA00023033"/>
    </source>
</evidence>
<sequence length="574" mass="63908">MVKLMGFVKAIRARRSQATSTRLISFLICIECWLIKHEGALAVAEHEGSSWIRGQEHAHSRIGFLSSNIHPGSKQTFSACPVAPLTCKGANRRVTRMSGGEDEGGVCGSKSKRVAIIGAGAAGLATAKQMRLAGHEVTVFEQTGEVGGVWQYSNETESDPLGKVGVQGRVHSSMYENLRTNLPREVMSFSDFDFDGSFGDSRRFPHHSAVFQYLVAYSDANSLRGNIAFRRRVMSIEPCASQQEGRGFRGHSWIVKHTSSSSSPQQQQQQQQEVQEGVSDHFDAVAVCNGHYSEPFLPQLEGSEAFSGIVIHSHNYRSPLLFAGKNVLVVGASASGEDISREVGAAANKVFLSARSWQNPEWGLPSAPPFGEHRNIHRRPVVARFLGHDSVQFEDGRVADKLDAIIYCTGYRYHFPFLRSPGVVDVDDNAIYPLFKHMLPPSMPSIAFIGIPAKIVPFPQFEIQARFAAKVWAGDVQLPSEQEMLEEVRAEWKRKQELGVPQKYFHVQGGDQFEYNDELLSLCGADPLPEWRIYMFSQCSQNKRKFPETYRDTPLPTIEEYEKMLANARLAATR</sequence>
<dbReference type="InterPro" id="IPR050346">
    <property type="entry name" value="FMO-like"/>
</dbReference>
<protein>
    <recommendedName>
        <fullName evidence="10">Flavin-containing monooxygenase</fullName>
    </recommendedName>
</protein>
<dbReference type="EMBL" id="HBEO01024632">
    <property type="protein sequence ID" value="CAD8495331.1"/>
    <property type="molecule type" value="Transcribed_RNA"/>
</dbReference>
<feature type="compositionally biased region" description="Low complexity" evidence="8">
    <location>
        <begin position="259"/>
        <end position="272"/>
    </location>
</feature>
<evidence type="ECO:0000256" key="8">
    <source>
        <dbReference type="SAM" id="MobiDB-lite"/>
    </source>
</evidence>
<dbReference type="SUPFAM" id="SSF51905">
    <property type="entry name" value="FAD/NAD(P)-binding domain"/>
    <property type="match status" value="2"/>
</dbReference>
<dbReference type="GO" id="GO:0004499">
    <property type="term" value="F:N,N-dimethylaniline monooxygenase activity"/>
    <property type="evidence" value="ECO:0007669"/>
    <property type="project" value="InterPro"/>
</dbReference>
<name>A0A7S0EW92_9CRYP</name>
<organism evidence="9">
    <name type="scientific">Hanusia phi</name>
    <dbReference type="NCBI Taxonomy" id="3032"/>
    <lineage>
        <taxon>Eukaryota</taxon>
        <taxon>Cryptophyceae</taxon>
        <taxon>Pyrenomonadales</taxon>
        <taxon>Geminigeraceae</taxon>
        <taxon>Hanusia</taxon>
    </lineage>
</organism>
<reference evidence="9" key="1">
    <citation type="submission" date="2021-01" db="EMBL/GenBank/DDBJ databases">
        <authorList>
            <person name="Corre E."/>
            <person name="Pelletier E."/>
            <person name="Niang G."/>
            <person name="Scheremetjew M."/>
            <person name="Finn R."/>
            <person name="Kale V."/>
            <person name="Holt S."/>
            <person name="Cochrane G."/>
            <person name="Meng A."/>
            <person name="Brown T."/>
            <person name="Cohen L."/>
        </authorList>
    </citation>
    <scope>NUCLEOTIDE SEQUENCE</scope>
    <source>
        <strain evidence="9">CCMP325</strain>
    </source>
</reference>
<keyword evidence="3" id="KW-0285">Flavoprotein</keyword>
<dbReference type="FunFam" id="3.50.50.60:FF:000138">
    <property type="entry name" value="Flavin-containing monooxygenase"/>
    <property type="match status" value="1"/>
</dbReference>
<dbReference type="GO" id="GO:0050661">
    <property type="term" value="F:NADP binding"/>
    <property type="evidence" value="ECO:0007669"/>
    <property type="project" value="InterPro"/>
</dbReference>
<keyword evidence="5" id="KW-0521">NADP</keyword>
<accession>A0A7S0EW92</accession>
<comment type="similarity">
    <text evidence="2">Belongs to the FMO family.</text>
</comment>